<feature type="compositionally biased region" description="Low complexity" evidence="1">
    <location>
        <begin position="27"/>
        <end position="41"/>
    </location>
</feature>
<comment type="caution">
    <text evidence="2">The sequence shown here is derived from an EMBL/GenBank/DDBJ whole genome shotgun (WGS) entry which is preliminary data.</text>
</comment>
<keyword evidence="3" id="KW-1185">Reference proteome</keyword>
<gene>
    <name evidence="2" type="ORF">CYMTET_5213</name>
</gene>
<dbReference type="Proteomes" id="UP001190700">
    <property type="component" value="Unassembled WGS sequence"/>
</dbReference>
<sequence length="195" mass="21283">MSRPKVGAEISPSSPKMSNTELRGTVSPAADEARAANSAASDVLVRITQMAELELAEDQRSQYDLQWHPQERMPPGHMLHGYGRRAINAPGSYEERMVLQEQLMEGKRHTGRAALQAPGDIGQTSSGGQPALLAIGKRPNLPRQMYTEHIAMQYGGDQSGGIEEPAAEPAARVNRKLPSAPSREELKQHVVKMQL</sequence>
<dbReference type="EMBL" id="LGRX02000936">
    <property type="protein sequence ID" value="KAK3287266.1"/>
    <property type="molecule type" value="Genomic_DNA"/>
</dbReference>
<reference evidence="2 3" key="1">
    <citation type="journal article" date="2015" name="Genome Biol. Evol.">
        <title>Comparative Genomics of a Bacterivorous Green Alga Reveals Evolutionary Causalities and Consequences of Phago-Mixotrophic Mode of Nutrition.</title>
        <authorList>
            <person name="Burns J.A."/>
            <person name="Paasch A."/>
            <person name="Narechania A."/>
            <person name="Kim E."/>
        </authorList>
    </citation>
    <scope>NUCLEOTIDE SEQUENCE [LARGE SCALE GENOMIC DNA]</scope>
    <source>
        <strain evidence="2 3">PLY_AMNH</strain>
    </source>
</reference>
<evidence type="ECO:0000313" key="2">
    <source>
        <dbReference type="EMBL" id="KAK3287266.1"/>
    </source>
</evidence>
<feature type="compositionally biased region" description="Polar residues" evidence="1">
    <location>
        <begin position="11"/>
        <end position="22"/>
    </location>
</feature>
<name>A0AAE0LJ42_9CHLO</name>
<feature type="region of interest" description="Disordered" evidence="1">
    <location>
        <begin position="155"/>
        <end position="195"/>
    </location>
</feature>
<evidence type="ECO:0000256" key="1">
    <source>
        <dbReference type="SAM" id="MobiDB-lite"/>
    </source>
</evidence>
<proteinExistence type="predicted"/>
<protein>
    <submittedName>
        <fullName evidence="2">Uncharacterized protein</fullName>
    </submittedName>
</protein>
<evidence type="ECO:0000313" key="3">
    <source>
        <dbReference type="Proteomes" id="UP001190700"/>
    </source>
</evidence>
<feature type="region of interest" description="Disordered" evidence="1">
    <location>
        <begin position="1"/>
        <end position="41"/>
    </location>
</feature>
<dbReference type="AlphaFoldDB" id="A0AAE0LJ42"/>
<accession>A0AAE0LJ42</accession>
<organism evidence="2 3">
    <name type="scientific">Cymbomonas tetramitiformis</name>
    <dbReference type="NCBI Taxonomy" id="36881"/>
    <lineage>
        <taxon>Eukaryota</taxon>
        <taxon>Viridiplantae</taxon>
        <taxon>Chlorophyta</taxon>
        <taxon>Pyramimonadophyceae</taxon>
        <taxon>Pyramimonadales</taxon>
        <taxon>Pyramimonadaceae</taxon>
        <taxon>Cymbomonas</taxon>
    </lineage>
</organism>